<dbReference type="PANTHER" id="PTHR11014:SF140">
    <property type="entry name" value="IAA-AMINO ACID HYDROLASE ILR1-LIKE 3"/>
    <property type="match status" value="1"/>
</dbReference>
<proteinExistence type="predicted"/>
<evidence type="ECO:0000313" key="1">
    <source>
        <dbReference type="EMBL" id="KAK7255732.1"/>
    </source>
</evidence>
<dbReference type="Proteomes" id="UP001372338">
    <property type="component" value="Unassembled WGS sequence"/>
</dbReference>
<protein>
    <submittedName>
        <fullName evidence="1">Uncharacterized protein</fullName>
    </submittedName>
</protein>
<comment type="caution">
    <text evidence="1">The sequence shown here is derived from an EMBL/GenBank/DDBJ whole genome shotgun (WGS) entry which is preliminary data.</text>
</comment>
<keyword evidence="2" id="KW-1185">Reference proteome</keyword>
<name>A0AAN9EE79_CROPI</name>
<sequence length="248" mass="27444">MFCNDFCRCRKQSHLLEIQSSLGFLLVSLSFSRRHKGIEHSLLNLDLTKAQGHLLSAIRPNSLLSSLSQFRHLTLLLPPSGLLSFPNSLPRLSLSVPISFQALSLVLAPPLFGSIVVVHCRSRPSPIASLCDAHRSLLNGNTSKIDGRMHGCGHDAHTIMLLGDAKLLNQRRDKLKVLSKQYNQSLLGKMLRTLIVRVANRPAEYDSDEEFINPRQQVRQPLLNRTAAPAIGVPVAGTLDQRPSRNDA</sequence>
<organism evidence="1 2">
    <name type="scientific">Crotalaria pallida</name>
    <name type="common">Smooth rattlebox</name>
    <name type="synonym">Crotalaria striata</name>
    <dbReference type="NCBI Taxonomy" id="3830"/>
    <lineage>
        <taxon>Eukaryota</taxon>
        <taxon>Viridiplantae</taxon>
        <taxon>Streptophyta</taxon>
        <taxon>Embryophyta</taxon>
        <taxon>Tracheophyta</taxon>
        <taxon>Spermatophyta</taxon>
        <taxon>Magnoliopsida</taxon>
        <taxon>eudicotyledons</taxon>
        <taxon>Gunneridae</taxon>
        <taxon>Pentapetalae</taxon>
        <taxon>rosids</taxon>
        <taxon>fabids</taxon>
        <taxon>Fabales</taxon>
        <taxon>Fabaceae</taxon>
        <taxon>Papilionoideae</taxon>
        <taxon>50 kb inversion clade</taxon>
        <taxon>genistoids sensu lato</taxon>
        <taxon>core genistoids</taxon>
        <taxon>Crotalarieae</taxon>
        <taxon>Crotalaria</taxon>
    </lineage>
</organism>
<dbReference type="AlphaFoldDB" id="A0AAN9EE79"/>
<dbReference type="EMBL" id="JAYWIO010000006">
    <property type="protein sequence ID" value="KAK7255732.1"/>
    <property type="molecule type" value="Genomic_DNA"/>
</dbReference>
<reference evidence="1 2" key="1">
    <citation type="submission" date="2024-01" db="EMBL/GenBank/DDBJ databases">
        <title>The genomes of 5 underutilized Papilionoideae crops provide insights into root nodulation and disease resistanc.</title>
        <authorList>
            <person name="Yuan L."/>
        </authorList>
    </citation>
    <scope>NUCLEOTIDE SEQUENCE [LARGE SCALE GENOMIC DNA]</scope>
    <source>
        <strain evidence="1">ZHUSHIDOU_FW_LH</strain>
        <tissue evidence="1">Leaf</tissue>
    </source>
</reference>
<evidence type="ECO:0000313" key="2">
    <source>
        <dbReference type="Proteomes" id="UP001372338"/>
    </source>
</evidence>
<dbReference type="Pfam" id="PF01546">
    <property type="entry name" value="Peptidase_M20"/>
    <property type="match status" value="1"/>
</dbReference>
<dbReference type="PANTHER" id="PTHR11014">
    <property type="entry name" value="PEPTIDASE M20 FAMILY MEMBER"/>
    <property type="match status" value="1"/>
</dbReference>
<gene>
    <name evidence="1" type="ORF">RIF29_29151</name>
</gene>
<dbReference type="InterPro" id="IPR017439">
    <property type="entry name" value="Amidohydrolase"/>
</dbReference>
<dbReference type="GO" id="GO:0016787">
    <property type="term" value="F:hydrolase activity"/>
    <property type="evidence" value="ECO:0007669"/>
    <property type="project" value="InterPro"/>
</dbReference>
<accession>A0AAN9EE79</accession>
<dbReference type="Gene3D" id="3.40.630.10">
    <property type="entry name" value="Zn peptidases"/>
    <property type="match status" value="1"/>
</dbReference>
<dbReference type="SUPFAM" id="SSF53187">
    <property type="entry name" value="Zn-dependent exopeptidases"/>
    <property type="match status" value="1"/>
</dbReference>
<dbReference type="InterPro" id="IPR002933">
    <property type="entry name" value="Peptidase_M20"/>
</dbReference>